<feature type="non-terminal residue" evidence="1">
    <location>
        <position position="1"/>
    </location>
</feature>
<accession>A0ABD3TKX0</accession>
<evidence type="ECO:0008006" key="3">
    <source>
        <dbReference type="Google" id="ProtNLM"/>
    </source>
</evidence>
<dbReference type="EMBL" id="JBJQND010000018">
    <property type="protein sequence ID" value="KAL3837345.1"/>
    <property type="molecule type" value="Genomic_DNA"/>
</dbReference>
<reference evidence="1 2" key="1">
    <citation type="submission" date="2024-11" db="EMBL/GenBank/DDBJ databases">
        <title>Chromosome-level genome assembly of the freshwater bivalve Anodonta woodiana.</title>
        <authorList>
            <person name="Chen X."/>
        </authorList>
    </citation>
    <scope>NUCLEOTIDE SEQUENCE [LARGE SCALE GENOMIC DNA]</scope>
    <source>
        <strain evidence="1">MN2024</strain>
        <tissue evidence="1">Gills</tissue>
    </source>
</reference>
<proteinExistence type="predicted"/>
<protein>
    <recommendedName>
        <fullName evidence="3">C-type lectin domain-containing protein</fullName>
    </recommendedName>
</protein>
<gene>
    <name evidence="1" type="ORF">ACJMK2_022709</name>
</gene>
<evidence type="ECO:0000313" key="2">
    <source>
        <dbReference type="Proteomes" id="UP001634394"/>
    </source>
</evidence>
<comment type="caution">
    <text evidence="1">The sequence shown here is derived from an EMBL/GenBank/DDBJ whole genome shotgun (WGS) entry which is preliminary data.</text>
</comment>
<dbReference type="AlphaFoldDB" id="A0ABD3TKX0"/>
<organism evidence="1 2">
    <name type="scientific">Sinanodonta woodiana</name>
    <name type="common">Chinese pond mussel</name>
    <name type="synonym">Anodonta woodiana</name>
    <dbReference type="NCBI Taxonomy" id="1069815"/>
    <lineage>
        <taxon>Eukaryota</taxon>
        <taxon>Metazoa</taxon>
        <taxon>Spiralia</taxon>
        <taxon>Lophotrochozoa</taxon>
        <taxon>Mollusca</taxon>
        <taxon>Bivalvia</taxon>
        <taxon>Autobranchia</taxon>
        <taxon>Heteroconchia</taxon>
        <taxon>Palaeoheterodonta</taxon>
        <taxon>Unionida</taxon>
        <taxon>Unionoidea</taxon>
        <taxon>Unionidae</taxon>
        <taxon>Unioninae</taxon>
        <taxon>Sinanodonta</taxon>
    </lineage>
</organism>
<keyword evidence="2" id="KW-1185">Reference proteome</keyword>
<evidence type="ECO:0000313" key="1">
    <source>
        <dbReference type="EMBL" id="KAL3837345.1"/>
    </source>
</evidence>
<sequence>LADGELFQSKLMLTWSESRMYCEEIGKDNNQAWVYAREEFSDYVKVPDCIATLEHFVPHKSFDTDLISNCLKFCSGTIYVGVKQIRSMNCNYTCNNNPLHECGGNKSISLYEKGNSMSALGDVKLYTGSCVGHTADGVICEAGERLCRMERVNYVRWKEANTYCADIGGHLAVSSRVQSSNMQEKSTYWLGYYHIPMINNVSVGYLVLIEGDNCQAKHAIIYQENVFKRTPVTRRSQMQQYSKKSI</sequence>
<dbReference type="Proteomes" id="UP001634394">
    <property type="component" value="Unassembled WGS sequence"/>
</dbReference>
<name>A0ABD3TKX0_SINWO</name>